<reference evidence="1" key="1">
    <citation type="submission" date="2021-03" db="EMBL/GenBank/DDBJ databases">
        <authorList>
            <consortium name="DOE Joint Genome Institute"/>
            <person name="Ahrendt S."/>
            <person name="Looney B.P."/>
            <person name="Miyauchi S."/>
            <person name="Morin E."/>
            <person name="Drula E."/>
            <person name="Courty P.E."/>
            <person name="Chicoki N."/>
            <person name="Fauchery L."/>
            <person name="Kohler A."/>
            <person name="Kuo A."/>
            <person name="Labutti K."/>
            <person name="Pangilinan J."/>
            <person name="Lipzen A."/>
            <person name="Riley R."/>
            <person name="Andreopoulos W."/>
            <person name="He G."/>
            <person name="Johnson J."/>
            <person name="Barry K.W."/>
            <person name="Grigoriev I.V."/>
            <person name="Nagy L."/>
            <person name="Hibbett D."/>
            <person name="Henrissat B."/>
            <person name="Matheny P.B."/>
            <person name="Labbe J."/>
            <person name="Martin F."/>
        </authorList>
    </citation>
    <scope>NUCLEOTIDE SEQUENCE</scope>
    <source>
        <strain evidence="1">HHB10654</strain>
    </source>
</reference>
<organism evidence="1 2">
    <name type="scientific">Artomyces pyxidatus</name>
    <dbReference type="NCBI Taxonomy" id="48021"/>
    <lineage>
        <taxon>Eukaryota</taxon>
        <taxon>Fungi</taxon>
        <taxon>Dikarya</taxon>
        <taxon>Basidiomycota</taxon>
        <taxon>Agaricomycotina</taxon>
        <taxon>Agaricomycetes</taxon>
        <taxon>Russulales</taxon>
        <taxon>Auriscalpiaceae</taxon>
        <taxon>Artomyces</taxon>
    </lineage>
</organism>
<name>A0ACB8SE25_9AGAM</name>
<evidence type="ECO:0000313" key="1">
    <source>
        <dbReference type="EMBL" id="KAI0054695.1"/>
    </source>
</evidence>
<proteinExistence type="predicted"/>
<accession>A0ACB8SE25</accession>
<comment type="caution">
    <text evidence="1">The sequence shown here is derived from an EMBL/GenBank/DDBJ whole genome shotgun (WGS) entry which is preliminary data.</text>
</comment>
<dbReference type="EMBL" id="MU277362">
    <property type="protein sequence ID" value="KAI0054695.1"/>
    <property type="molecule type" value="Genomic_DNA"/>
</dbReference>
<feature type="non-terminal residue" evidence="1">
    <location>
        <position position="554"/>
    </location>
</feature>
<protein>
    <submittedName>
        <fullName evidence="1">Uncharacterized protein</fullName>
    </submittedName>
</protein>
<keyword evidence="2" id="KW-1185">Reference proteome</keyword>
<sequence length="554" mass="60487">MVWSNPEQYEFLVSMKPDYAAAREAGRLQDWFPTLYTLWFERFPETEDCDTYVKVNGNPSQRTRLSQWFNNAVRPGKGEGSSSKAGAKPKVLQLLKPKRRWAAHEAYQNLYWKERNLGPMIEEGYAAYVAGIPKDGVKKSRIVWQNERVKELLKGESDEVKKLVEEARKRGKDGAAVDELTAQDDASALTEEEKARLKQVRLYQTAIDALPTTALKIVEEILQQTGWAATLLIGGPEPNRGGDITSFSVHSTMPDGRDFGHGYKNFKDGVLEPYRRYLHGIFPEPLRQKRALPEGARMGSSISMDGLDLNSLESMPPEDDDDDNTKDVSTKDSSKDETLTGSEGPAGAAAAPVKKSKPRARRVPKAAPKPAALTAYEQLREDNSQILRDKLKALEIEKASVLLGKPAKAKRTRAKKTTGAAPSRKSARRGNNSTASAQYVEDSSSDGYEEEEGQQPQILEASNTEEVQQETAQHSQDDPMNISPPANHTIPDASTSQDVTPSSALTTSQSEGGSASDDRGKQDVEKPPGVPASTGISAATSSAVADTTAAKAKA</sequence>
<reference evidence="1" key="2">
    <citation type="journal article" date="2022" name="New Phytol.">
        <title>Evolutionary transition to the ectomycorrhizal habit in the genomes of a hyperdiverse lineage of mushroom-forming fungi.</title>
        <authorList>
            <person name="Looney B."/>
            <person name="Miyauchi S."/>
            <person name="Morin E."/>
            <person name="Drula E."/>
            <person name="Courty P.E."/>
            <person name="Kohler A."/>
            <person name="Kuo A."/>
            <person name="LaButti K."/>
            <person name="Pangilinan J."/>
            <person name="Lipzen A."/>
            <person name="Riley R."/>
            <person name="Andreopoulos W."/>
            <person name="He G."/>
            <person name="Johnson J."/>
            <person name="Nolan M."/>
            <person name="Tritt A."/>
            <person name="Barry K.W."/>
            <person name="Grigoriev I.V."/>
            <person name="Nagy L.G."/>
            <person name="Hibbett D."/>
            <person name="Henrissat B."/>
            <person name="Matheny P.B."/>
            <person name="Labbe J."/>
            <person name="Martin F.M."/>
        </authorList>
    </citation>
    <scope>NUCLEOTIDE SEQUENCE</scope>
    <source>
        <strain evidence="1">HHB10654</strain>
    </source>
</reference>
<dbReference type="Proteomes" id="UP000814140">
    <property type="component" value="Unassembled WGS sequence"/>
</dbReference>
<gene>
    <name evidence="1" type="ORF">BV25DRAFT_1922461</name>
</gene>
<evidence type="ECO:0000313" key="2">
    <source>
        <dbReference type="Proteomes" id="UP000814140"/>
    </source>
</evidence>